<dbReference type="EC" id="2.5.1.47" evidence="2"/>
<name>A0A3B0U9H1_9ZZZZ</name>
<organism evidence="2">
    <name type="scientific">hydrothermal vent metagenome</name>
    <dbReference type="NCBI Taxonomy" id="652676"/>
    <lineage>
        <taxon>unclassified sequences</taxon>
        <taxon>metagenomes</taxon>
        <taxon>ecological metagenomes</taxon>
    </lineage>
</organism>
<dbReference type="Pfam" id="PF00291">
    <property type="entry name" value="PALP"/>
    <property type="match status" value="1"/>
</dbReference>
<gene>
    <name evidence="2" type="ORF">MNBD_BACTEROID07-884</name>
</gene>
<dbReference type="GO" id="GO:0004124">
    <property type="term" value="F:cysteine synthase activity"/>
    <property type="evidence" value="ECO:0007669"/>
    <property type="project" value="UniProtKB-EC"/>
</dbReference>
<keyword evidence="2" id="KW-0808">Transferase</keyword>
<dbReference type="SUPFAM" id="SSF53686">
    <property type="entry name" value="Tryptophan synthase beta subunit-like PLP-dependent enzymes"/>
    <property type="match status" value="1"/>
</dbReference>
<proteinExistence type="predicted"/>
<dbReference type="InterPro" id="IPR001926">
    <property type="entry name" value="TrpB-like_PALP"/>
</dbReference>
<sequence length="382" mass="42972">MTEKEQKVLENTVKRCRERNIILPTYKQMRNPELVPEKIKEELKNIGLWDLNPVNLFRITWKNEPKKFGGKFGGVNYIELPSELTGVKARIVMLIGKYFPTGAHKVGATFGPLVEKLITGRFDPTHQKALWPSTGNYCRGGAYDSYLLGCKSIAILPEGMSQERFDWLHNVGAEVFATKGTESNVKEIYDKAKELLGERGDEVVNLNQFEEIGNSLWHYAVTGPAMEEVFNQTKKEGDRFSGVFLTQGSAGTLGSTDYLREKYPSFKVCAGEALQCPTLLQNGYGEHRIEGIGDKHVPWIHNIKNMDMVAGIDDNPNIRLMRLFNEPAGKEYLKKEVGLDAELVDKLELLGISSIANLMGSIKLAKWYEMDENDVVFTVATD</sequence>
<dbReference type="AlphaFoldDB" id="A0A3B0U9H1"/>
<evidence type="ECO:0000313" key="2">
    <source>
        <dbReference type="EMBL" id="VAW27691.1"/>
    </source>
</evidence>
<protein>
    <submittedName>
        <fullName evidence="2">Cysteine synthase</fullName>
        <ecNumber evidence="2">2.5.1.47</ecNumber>
    </submittedName>
</protein>
<dbReference type="PANTHER" id="PTHR10314">
    <property type="entry name" value="CYSTATHIONINE BETA-SYNTHASE"/>
    <property type="match status" value="1"/>
</dbReference>
<feature type="domain" description="Tryptophan synthase beta chain-like PALP" evidence="1">
    <location>
        <begin position="100"/>
        <end position="307"/>
    </location>
</feature>
<dbReference type="InterPro" id="IPR036052">
    <property type="entry name" value="TrpB-like_PALP_sf"/>
</dbReference>
<dbReference type="Gene3D" id="3.40.50.1100">
    <property type="match status" value="2"/>
</dbReference>
<accession>A0A3B0U9H1</accession>
<reference evidence="2" key="1">
    <citation type="submission" date="2018-06" db="EMBL/GenBank/DDBJ databases">
        <authorList>
            <person name="Zhirakovskaya E."/>
        </authorList>
    </citation>
    <scope>NUCLEOTIDE SEQUENCE</scope>
</reference>
<evidence type="ECO:0000259" key="1">
    <source>
        <dbReference type="Pfam" id="PF00291"/>
    </source>
</evidence>
<dbReference type="EMBL" id="UOET01000147">
    <property type="protein sequence ID" value="VAW27691.1"/>
    <property type="molecule type" value="Genomic_DNA"/>
</dbReference>
<feature type="non-terminal residue" evidence="2">
    <location>
        <position position="382"/>
    </location>
</feature>
<dbReference type="InterPro" id="IPR050214">
    <property type="entry name" value="Cys_Synth/Cystath_Beta-Synth"/>
</dbReference>